<sequence length="422" mass="46300">MTTYIEYGVKLTDGQKSKLASAIINQSPLTLRLKHSHLRGSDELMLTKRQIDKIKKSIANGTGSDIKISKTQIRKSVKHGGNLFSSLASIGARVLPYAVKGIAKVAPAIATGAATALGEIGLNKIFGSGGHLPLQGISIPPEFFPMLPPIVREFTKSQINQINKAYQSGSGVVIKPTRKQIEGGFLGTLASIGIPIAISLVSKMLGGGLQVDRRASSNTANVYVPPTHGEGYPYRSPPFIGTWENPIGMGVKKKKPEGRPTPFCSGGTSLNHSKLHFVIKPLSNFDLMEWVKRFGIKHFRGIYSRDGLPKKIRKECGIINLDDISGPGTHWVCYRNLDSVVEYFDPFGLIMPNEALEYFHTGSVKPIVYSMDEIQNRSTVLCGNWCLYYLFERQKGKGILDVIHSPNFDNDNSDFIKSYFGG</sequence>
<dbReference type="EMBL" id="CALNXK010000064">
    <property type="protein sequence ID" value="CAH3140185.1"/>
    <property type="molecule type" value="Genomic_DNA"/>
</dbReference>
<dbReference type="Proteomes" id="UP001159405">
    <property type="component" value="Unassembled WGS sequence"/>
</dbReference>
<comment type="caution">
    <text evidence="1">The sequence shown here is derived from an EMBL/GenBank/DDBJ whole genome shotgun (WGS) entry which is preliminary data.</text>
</comment>
<name>A0ABN8PB98_9CNID</name>
<accession>A0ABN8PB98</accession>
<evidence type="ECO:0000313" key="2">
    <source>
        <dbReference type="Proteomes" id="UP001159405"/>
    </source>
</evidence>
<dbReference type="Gene3D" id="3.40.395.10">
    <property type="entry name" value="Adenoviral Proteinase, Chain A"/>
    <property type="match status" value="1"/>
</dbReference>
<organism evidence="1 2">
    <name type="scientific">Porites lobata</name>
    <dbReference type="NCBI Taxonomy" id="104759"/>
    <lineage>
        <taxon>Eukaryota</taxon>
        <taxon>Metazoa</taxon>
        <taxon>Cnidaria</taxon>
        <taxon>Anthozoa</taxon>
        <taxon>Hexacorallia</taxon>
        <taxon>Scleractinia</taxon>
        <taxon>Fungiina</taxon>
        <taxon>Poritidae</taxon>
        <taxon>Porites</taxon>
    </lineage>
</organism>
<proteinExistence type="predicted"/>
<protein>
    <submittedName>
        <fullName evidence="1">Uncharacterized protein</fullName>
    </submittedName>
</protein>
<gene>
    <name evidence="1" type="ORF">PLOB_00041226</name>
</gene>
<evidence type="ECO:0000313" key="1">
    <source>
        <dbReference type="EMBL" id="CAH3140185.1"/>
    </source>
</evidence>
<keyword evidence="2" id="KW-1185">Reference proteome</keyword>
<reference evidence="1 2" key="1">
    <citation type="submission" date="2022-05" db="EMBL/GenBank/DDBJ databases">
        <authorList>
            <consortium name="Genoscope - CEA"/>
            <person name="William W."/>
        </authorList>
    </citation>
    <scope>NUCLEOTIDE SEQUENCE [LARGE SCALE GENOMIC DNA]</scope>
</reference>